<dbReference type="STRING" id="406100.SAMN04488052_11066"/>
<comment type="subcellular location">
    <subcellularLocation>
        <location evidence="1">Membrane</location>
        <topology evidence="1">Multi-pass membrane protein</topology>
    </subcellularLocation>
</comment>
<feature type="domain" description="EamA" evidence="7">
    <location>
        <begin position="159"/>
        <end position="295"/>
    </location>
</feature>
<comment type="similarity">
    <text evidence="2">Belongs to the EamA transporter family.</text>
</comment>
<evidence type="ECO:0000259" key="7">
    <source>
        <dbReference type="Pfam" id="PF00892"/>
    </source>
</evidence>
<protein>
    <submittedName>
        <fullName evidence="8">Permease of the drug/metabolite transporter (DMT) superfamily</fullName>
    </submittedName>
</protein>
<sequence>MTTLQRQELLAYGALVAAVLFWAGNAVVGRGIVGEIPPIALSFWRWVLALIILLPFAWPHLRTSAPVIRRHLWLLTLLGVLSAGLFNTLLYAAAVTTTAVNITLINATMPVVIALAAWATATERLTARQGLGLCIALPGVLVIIAQGDLDRLTGLGFAPGDLLMTVAITSWAIYSVLLRRHPLELRPTVLLTALVALALPFIFALYLVELALGHTFTVTTSQLPAFLYVAVFPSILSYLGWNHGVRVIGPGRAGMFMYLMPLFAAALALPLLGEQLEGYHGAGALLILIGLYLATWGARKA</sequence>
<feature type="transmembrane region" description="Helical" evidence="6">
    <location>
        <begin position="253"/>
        <end position="272"/>
    </location>
</feature>
<name>A0A1H8V7T7_9GAMM</name>
<gene>
    <name evidence="8" type="ORF">SAMN04488052_11066</name>
</gene>
<dbReference type="OrthoDB" id="4167046at2"/>
<keyword evidence="3 6" id="KW-0812">Transmembrane</keyword>
<reference evidence="8 9" key="1">
    <citation type="submission" date="2016-10" db="EMBL/GenBank/DDBJ databases">
        <authorList>
            <person name="de Groot N.N."/>
        </authorList>
    </citation>
    <scope>NUCLEOTIDE SEQUENCE [LARGE SCALE GENOMIC DNA]</scope>
    <source>
        <strain evidence="8 9">CGMCC 1.6291</strain>
    </source>
</reference>
<feature type="transmembrane region" description="Helical" evidence="6">
    <location>
        <begin position="43"/>
        <end position="61"/>
    </location>
</feature>
<evidence type="ECO:0000256" key="5">
    <source>
        <dbReference type="ARBA" id="ARBA00023136"/>
    </source>
</evidence>
<feature type="transmembrane region" description="Helical" evidence="6">
    <location>
        <begin position="155"/>
        <end position="177"/>
    </location>
</feature>
<dbReference type="InterPro" id="IPR050638">
    <property type="entry name" value="AA-Vitamin_Transporters"/>
</dbReference>
<feature type="transmembrane region" description="Helical" evidence="6">
    <location>
        <begin position="9"/>
        <end position="28"/>
    </location>
</feature>
<feature type="domain" description="EamA" evidence="7">
    <location>
        <begin position="12"/>
        <end position="144"/>
    </location>
</feature>
<dbReference type="PANTHER" id="PTHR32322">
    <property type="entry name" value="INNER MEMBRANE TRANSPORTER"/>
    <property type="match status" value="1"/>
</dbReference>
<keyword evidence="5 6" id="KW-0472">Membrane</keyword>
<keyword evidence="9" id="KW-1185">Reference proteome</keyword>
<feature type="transmembrane region" description="Helical" evidence="6">
    <location>
        <begin position="130"/>
        <end position="149"/>
    </location>
</feature>
<feature type="transmembrane region" description="Helical" evidence="6">
    <location>
        <begin position="223"/>
        <end position="241"/>
    </location>
</feature>
<evidence type="ECO:0000256" key="4">
    <source>
        <dbReference type="ARBA" id="ARBA00022989"/>
    </source>
</evidence>
<dbReference type="GO" id="GO:0016020">
    <property type="term" value="C:membrane"/>
    <property type="evidence" value="ECO:0007669"/>
    <property type="project" value="UniProtKB-SubCell"/>
</dbReference>
<keyword evidence="4 6" id="KW-1133">Transmembrane helix</keyword>
<dbReference type="SUPFAM" id="SSF103481">
    <property type="entry name" value="Multidrug resistance efflux transporter EmrE"/>
    <property type="match status" value="2"/>
</dbReference>
<evidence type="ECO:0000256" key="1">
    <source>
        <dbReference type="ARBA" id="ARBA00004141"/>
    </source>
</evidence>
<feature type="transmembrane region" description="Helical" evidence="6">
    <location>
        <begin position="99"/>
        <end position="118"/>
    </location>
</feature>
<dbReference type="RefSeq" id="WP_091645729.1">
    <property type="nucleotide sequence ID" value="NZ_FOEG01000010.1"/>
</dbReference>
<evidence type="ECO:0000256" key="6">
    <source>
        <dbReference type="SAM" id="Phobius"/>
    </source>
</evidence>
<evidence type="ECO:0000256" key="3">
    <source>
        <dbReference type="ARBA" id="ARBA00022692"/>
    </source>
</evidence>
<dbReference type="PANTHER" id="PTHR32322:SF2">
    <property type="entry name" value="EAMA DOMAIN-CONTAINING PROTEIN"/>
    <property type="match status" value="1"/>
</dbReference>
<evidence type="ECO:0000256" key="2">
    <source>
        <dbReference type="ARBA" id="ARBA00007362"/>
    </source>
</evidence>
<dbReference type="Pfam" id="PF00892">
    <property type="entry name" value="EamA"/>
    <property type="match status" value="2"/>
</dbReference>
<organism evidence="8 9">
    <name type="scientific">Aquisalimonas asiatica</name>
    <dbReference type="NCBI Taxonomy" id="406100"/>
    <lineage>
        <taxon>Bacteria</taxon>
        <taxon>Pseudomonadati</taxon>
        <taxon>Pseudomonadota</taxon>
        <taxon>Gammaproteobacteria</taxon>
        <taxon>Chromatiales</taxon>
        <taxon>Ectothiorhodospiraceae</taxon>
        <taxon>Aquisalimonas</taxon>
    </lineage>
</organism>
<feature type="transmembrane region" description="Helical" evidence="6">
    <location>
        <begin position="73"/>
        <end position="93"/>
    </location>
</feature>
<accession>A0A1H8V7T7</accession>
<proteinExistence type="inferred from homology"/>
<dbReference type="EMBL" id="FOEG01000010">
    <property type="protein sequence ID" value="SEP11337.1"/>
    <property type="molecule type" value="Genomic_DNA"/>
</dbReference>
<dbReference type="AlphaFoldDB" id="A0A1H8V7T7"/>
<feature type="transmembrane region" description="Helical" evidence="6">
    <location>
        <begin position="278"/>
        <end position="298"/>
    </location>
</feature>
<evidence type="ECO:0000313" key="9">
    <source>
        <dbReference type="Proteomes" id="UP000199657"/>
    </source>
</evidence>
<dbReference type="InterPro" id="IPR037185">
    <property type="entry name" value="EmrE-like"/>
</dbReference>
<dbReference type="InterPro" id="IPR000620">
    <property type="entry name" value="EamA_dom"/>
</dbReference>
<feature type="transmembrane region" description="Helical" evidence="6">
    <location>
        <begin position="189"/>
        <end position="208"/>
    </location>
</feature>
<evidence type="ECO:0000313" key="8">
    <source>
        <dbReference type="EMBL" id="SEP11337.1"/>
    </source>
</evidence>
<dbReference type="Proteomes" id="UP000199657">
    <property type="component" value="Unassembled WGS sequence"/>
</dbReference>